<reference evidence="4 5" key="1">
    <citation type="submission" date="2023-08" db="EMBL/GenBank/DDBJ databases">
        <title>Oxalobacteraceae gen .nov., isolated from river sludge outside the plant.</title>
        <authorList>
            <person name="Zhao S.Y."/>
        </authorList>
    </citation>
    <scope>NUCLEOTIDE SEQUENCE [LARGE SCALE GENOMIC DNA]</scope>
    <source>
        <strain evidence="4 5">R-40</strain>
    </source>
</reference>
<feature type="region of interest" description="Disordered" evidence="1">
    <location>
        <begin position="206"/>
        <end position="226"/>
    </location>
</feature>
<evidence type="ECO:0000256" key="2">
    <source>
        <dbReference type="SAM" id="Phobius"/>
    </source>
</evidence>
<evidence type="ECO:0000313" key="4">
    <source>
        <dbReference type="EMBL" id="MDQ9169384.1"/>
    </source>
</evidence>
<feature type="domain" description="CD-NTase-associated protein 15" evidence="3">
    <location>
        <begin position="77"/>
        <end position="194"/>
    </location>
</feature>
<proteinExistence type="predicted"/>
<gene>
    <name evidence="4" type="ORF">Q8A64_03055</name>
</gene>
<evidence type="ECO:0000256" key="1">
    <source>
        <dbReference type="SAM" id="MobiDB-lite"/>
    </source>
</evidence>
<dbReference type="Pfam" id="PF18153">
    <property type="entry name" value="Cap15_CD_rec"/>
    <property type="match status" value="1"/>
</dbReference>
<keyword evidence="2" id="KW-0472">Membrane</keyword>
<keyword evidence="2" id="KW-1133">Transmembrane helix</keyword>
<name>A0ABU1BMM2_9BURK</name>
<accession>A0ABU1BMM2</accession>
<keyword evidence="5" id="KW-1185">Reference proteome</keyword>
<comment type="caution">
    <text evidence="4">The sequence shown here is derived from an EMBL/GenBank/DDBJ whole genome shotgun (WGS) entry which is preliminary data.</text>
</comment>
<feature type="transmembrane region" description="Helical" evidence="2">
    <location>
        <begin position="12"/>
        <end position="33"/>
    </location>
</feature>
<dbReference type="EMBL" id="JAUYVH010000001">
    <property type="protein sequence ID" value="MDQ9169384.1"/>
    <property type="molecule type" value="Genomic_DNA"/>
</dbReference>
<keyword evidence="2" id="KW-0812">Transmembrane</keyword>
<dbReference type="Proteomes" id="UP001225596">
    <property type="component" value="Unassembled WGS sequence"/>
</dbReference>
<evidence type="ECO:0000313" key="5">
    <source>
        <dbReference type="Proteomes" id="UP001225596"/>
    </source>
</evidence>
<sequence>MWMLLTRRIQISILVLSTILAMTGIDALLEFFVYETVSLLKMAFLIIFLIGTVAVSVAHWVWRPIWRRFPILGQLFFPDLNGTWKGMLHTTWEDAQEITSAPIVTTIWIRQNLFTFHVQQEVNESSSWSSQVFLEAQPEVDRYRLRYLCDNQQGATVPDQSASHEGVATLEMSLATSVRRLTGHYYTSQHTSGDIDVVHVSGNIVPTQQQESKPVAQASNAMSSVA</sequence>
<feature type="transmembrane region" description="Helical" evidence="2">
    <location>
        <begin position="39"/>
        <end position="62"/>
    </location>
</feature>
<dbReference type="InterPro" id="IPR041208">
    <property type="entry name" value="Cap15"/>
</dbReference>
<dbReference type="RefSeq" id="WP_338435272.1">
    <property type="nucleotide sequence ID" value="NZ_JAUYVH010000001.1"/>
</dbReference>
<evidence type="ECO:0000259" key="3">
    <source>
        <dbReference type="Pfam" id="PF18153"/>
    </source>
</evidence>
<organism evidence="4 5">
    <name type="scientific">Keguizhuia sedimenti</name>
    <dbReference type="NCBI Taxonomy" id="3064264"/>
    <lineage>
        <taxon>Bacteria</taxon>
        <taxon>Pseudomonadati</taxon>
        <taxon>Pseudomonadota</taxon>
        <taxon>Betaproteobacteria</taxon>
        <taxon>Burkholderiales</taxon>
        <taxon>Oxalobacteraceae</taxon>
        <taxon>Keguizhuia</taxon>
    </lineage>
</organism>
<protein>
    <recommendedName>
        <fullName evidence="3">CD-NTase-associated protein 15 domain-containing protein</fullName>
    </recommendedName>
</protein>